<dbReference type="GeneID" id="5485195"/>
<dbReference type="AlphaFoldDB" id="A7EWD3"/>
<dbReference type="Proteomes" id="UP000001312">
    <property type="component" value="Unassembled WGS sequence"/>
</dbReference>
<dbReference type="InParanoid" id="A7EWD3"/>
<sequence length="112" mass="12204">MLISEVMLGGCESYLMYCVGSPASWTASPNISSSAAWMSSASVARRSRKRLSEIAAAVLSMVLVSDIHRTKEASCLYRPYGLRTDATGVVGEVRLHDEKMIIPCNAQIQQHV</sequence>
<accession>A7EWD3</accession>
<organism evidence="1 2">
    <name type="scientific">Sclerotinia sclerotiorum (strain ATCC 18683 / 1980 / Ss-1)</name>
    <name type="common">White mold</name>
    <name type="synonym">Whetzelinia sclerotiorum</name>
    <dbReference type="NCBI Taxonomy" id="665079"/>
    <lineage>
        <taxon>Eukaryota</taxon>
        <taxon>Fungi</taxon>
        <taxon>Dikarya</taxon>
        <taxon>Ascomycota</taxon>
        <taxon>Pezizomycotina</taxon>
        <taxon>Leotiomycetes</taxon>
        <taxon>Helotiales</taxon>
        <taxon>Sclerotiniaceae</taxon>
        <taxon>Sclerotinia</taxon>
    </lineage>
</organism>
<dbReference type="KEGG" id="ssl:SS1G_09642"/>
<gene>
    <name evidence="1" type="ORF">SS1G_09642</name>
</gene>
<name>A7EWD3_SCLS1</name>
<proteinExistence type="predicted"/>
<keyword evidence="2" id="KW-1185">Reference proteome</keyword>
<evidence type="ECO:0000313" key="2">
    <source>
        <dbReference type="Proteomes" id="UP000001312"/>
    </source>
</evidence>
<protein>
    <submittedName>
        <fullName evidence="1">Uncharacterized protein</fullName>
    </submittedName>
</protein>
<dbReference type="RefSeq" id="XP_001589009.1">
    <property type="nucleotide sequence ID" value="XM_001588959.1"/>
</dbReference>
<dbReference type="EMBL" id="CH476634">
    <property type="protein sequence ID" value="EDN93775.1"/>
    <property type="molecule type" value="Genomic_DNA"/>
</dbReference>
<reference evidence="2" key="1">
    <citation type="journal article" date="2011" name="PLoS Genet.">
        <title>Genomic analysis of the necrotrophic fungal pathogens Sclerotinia sclerotiorum and Botrytis cinerea.</title>
        <authorList>
            <person name="Amselem J."/>
            <person name="Cuomo C.A."/>
            <person name="van Kan J.A."/>
            <person name="Viaud M."/>
            <person name="Benito E.P."/>
            <person name="Couloux A."/>
            <person name="Coutinho P.M."/>
            <person name="de Vries R.P."/>
            <person name="Dyer P.S."/>
            <person name="Fillinger S."/>
            <person name="Fournier E."/>
            <person name="Gout L."/>
            <person name="Hahn M."/>
            <person name="Kohn L."/>
            <person name="Lapalu N."/>
            <person name="Plummer K.M."/>
            <person name="Pradier J.M."/>
            <person name="Quevillon E."/>
            <person name="Sharon A."/>
            <person name="Simon A."/>
            <person name="ten Have A."/>
            <person name="Tudzynski B."/>
            <person name="Tudzynski P."/>
            <person name="Wincker P."/>
            <person name="Andrew M."/>
            <person name="Anthouard V."/>
            <person name="Beever R.E."/>
            <person name="Beffa R."/>
            <person name="Benoit I."/>
            <person name="Bouzid O."/>
            <person name="Brault B."/>
            <person name="Chen Z."/>
            <person name="Choquer M."/>
            <person name="Collemare J."/>
            <person name="Cotton P."/>
            <person name="Danchin E.G."/>
            <person name="Da Silva C."/>
            <person name="Gautier A."/>
            <person name="Giraud C."/>
            <person name="Giraud T."/>
            <person name="Gonzalez C."/>
            <person name="Grossetete S."/>
            <person name="Guldener U."/>
            <person name="Henrissat B."/>
            <person name="Howlett B.J."/>
            <person name="Kodira C."/>
            <person name="Kretschmer M."/>
            <person name="Lappartient A."/>
            <person name="Leroch M."/>
            <person name="Levis C."/>
            <person name="Mauceli E."/>
            <person name="Neuveglise C."/>
            <person name="Oeser B."/>
            <person name="Pearson M."/>
            <person name="Poulain J."/>
            <person name="Poussereau N."/>
            <person name="Quesneville H."/>
            <person name="Rascle C."/>
            <person name="Schumacher J."/>
            <person name="Segurens B."/>
            <person name="Sexton A."/>
            <person name="Silva E."/>
            <person name="Sirven C."/>
            <person name="Soanes D.M."/>
            <person name="Talbot N.J."/>
            <person name="Templeton M."/>
            <person name="Yandava C."/>
            <person name="Yarden O."/>
            <person name="Zeng Q."/>
            <person name="Rollins J.A."/>
            <person name="Lebrun M.H."/>
            <person name="Dickman M."/>
        </authorList>
    </citation>
    <scope>NUCLEOTIDE SEQUENCE [LARGE SCALE GENOMIC DNA]</scope>
    <source>
        <strain evidence="2">ATCC 18683 / 1980 / Ss-1</strain>
    </source>
</reference>
<evidence type="ECO:0000313" key="1">
    <source>
        <dbReference type="EMBL" id="EDN93775.1"/>
    </source>
</evidence>